<dbReference type="GO" id="GO:0005886">
    <property type="term" value="C:plasma membrane"/>
    <property type="evidence" value="ECO:0007669"/>
    <property type="project" value="UniProtKB-SubCell"/>
</dbReference>
<sequence>MTFKTALLTTCAAALLAGCSLAPDYQRPDMPVPQSWPTGPATKASPAQAGAAVWSDVSWKSFFTDSTLQGLIQTALDNNRDLRVAILNIDVARATYRVQESALVPNVSANAGETVARTSKASSSQMPQASNTSRSVSANLGVSSFELDFFGRVRSLNDAALESYLATEEAAASTKISLIAEVSNAYLTLLGDRKLLALTEETLQTRLTSLELVQRSFDSGVSSELDLAQARTAVETARVNRSIYQRQVEQDRNALALLLGQPVDLATLPGELDQVALVADLPVGMPSDVLLRRPDIMQAEHSLKSANANIGAARAAFFPSISLTGAFGLSSLSLDQLFTGAAKAWSFGPSATLPIFDAGKNQANLDSAKASRDIAVASYEKSIQTAFREVADALAAKGTLTEQMQSQQNLVDATQTSYRLSQARYDRGIDSYLTVLDSQRSLYSAQQDLVSVQVSRLSNLVTLYKVLGGGRS</sequence>
<dbReference type="PANTHER" id="PTHR30203">
    <property type="entry name" value="OUTER MEMBRANE CATION EFFLUX PROTEIN"/>
    <property type="match status" value="1"/>
</dbReference>
<dbReference type="Pfam" id="PF02321">
    <property type="entry name" value="OEP"/>
    <property type="match status" value="2"/>
</dbReference>
<dbReference type="NCBIfam" id="TIGR01845">
    <property type="entry name" value="outer_NodT"/>
    <property type="match status" value="1"/>
</dbReference>
<dbReference type="GO" id="GO:0015562">
    <property type="term" value="F:efflux transmembrane transporter activity"/>
    <property type="evidence" value="ECO:0007669"/>
    <property type="project" value="InterPro"/>
</dbReference>
<evidence type="ECO:0000313" key="4">
    <source>
        <dbReference type="Proteomes" id="UP000185678"/>
    </source>
</evidence>
<dbReference type="PROSITE" id="PS51257">
    <property type="entry name" value="PROKAR_LIPOPROTEIN"/>
    <property type="match status" value="1"/>
</dbReference>
<accession>A0A1N7MQC7</accession>
<dbReference type="RefSeq" id="WP_076400708.1">
    <property type="nucleotide sequence ID" value="NZ_FTOA01000004.1"/>
</dbReference>
<comment type="subcellular location">
    <subcellularLocation>
        <location evidence="2">Cell membrane</location>
        <topology evidence="2">Lipid-anchor</topology>
    </subcellularLocation>
</comment>
<evidence type="ECO:0000256" key="1">
    <source>
        <dbReference type="ARBA" id="ARBA00007613"/>
    </source>
</evidence>
<protein>
    <submittedName>
        <fullName evidence="3">Outer membrane protein, multidrug efflux system</fullName>
    </submittedName>
</protein>
<feature type="chain" id="PRO_5011815762" evidence="2">
    <location>
        <begin position="23"/>
        <end position="472"/>
    </location>
</feature>
<dbReference type="SUPFAM" id="SSF56954">
    <property type="entry name" value="Outer membrane efflux proteins (OEP)"/>
    <property type="match status" value="1"/>
</dbReference>
<comment type="similarity">
    <text evidence="1 2">Belongs to the outer membrane factor (OMF) (TC 1.B.17) family.</text>
</comment>
<dbReference type="Gene3D" id="1.20.1600.10">
    <property type="entry name" value="Outer membrane efflux proteins (OEP)"/>
    <property type="match status" value="1"/>
</dbReference>
<name>A0A1N7MQC7_9PROT</name>
<dbReference type="STRING" id="80876.SAMN05421779_104274"/>
<organism evidence="3 4">
    <name type="scientific">Insolitispirillum peregrinum</name>
    <dbReference type="NCBI Taxonomy" id="80876"/>
    <lineage>
        <taxon>Bacteria</taxon>
        <taxon>Pseudomonadati</taxon>
        <taxon>Pseudomonadota</taxon>
        <taxon>Alphaproteobacteria</taxon>
        <taxon>Rhodospirillales</taxon>
        <taxon>Novispirillaceae</taxon>
        <taxon>Insolitispirillum</taxon>
    </lineage>
</organism>
<keyword evidence="2" id="KW-1134">Transmembrane beta strand</keyword>
<dbReference type="InterPro" id="IPR010131">
    <property type="entry name" value="MdtP/NodT-like"/>
</dbReference>
<evidence type="ECO:0000256" key="2">
    <source>
        <dbReference type="RuleBase" id="RU362097"/>
    </source>
</evidence>
<dbReference type="EMBL" id="FTOA01000004">
    <property type="protein sequence ID" value="SIS88260.1"/>
    <property type="molecule type" value="Genomic_DNA"/>
</dbReference>
<keyword evidence="4" id="KW-1185">Reference proteome</keyword>
<reference evidence="3 4" key="1">
    <citation type="submission" date="2017-01" db="EMBL/GenBank/DDBJ databases">
        <authorList>
            <person name="Mah S.A."/>
            <person name="Swanson W.J."/>
            <person name="Moy G.W."/>
            <person name="Vacquier V.D."/>
        </authorList>
    </citation>
    <scope>NUCLEOTIDE SEQUENCE [LARGE SCALE GENOMIC DNA]</scope>
    <source>
        <strain evidence="3 4">DSM 11589</strain>
    </source>
</reference>
<keyword evidence="2" id="KW-0564">Palmitate</keyword>
<dbReference type="Gene3D" id="2.20.200.10">
    <property type="entry name" value="Outer membrane efflux proteins (OEP)"/>
    <property type="match status" value="1"/>
</dbReference>
<dbReference type="Proteomes" id="UP000185678">
    <property type="component" value="Unassembled WGS sequence"/>
</dbReference>
<keyword evidence="2" id="KW-0472">Membrane</keyword>
<evidence type="ECO:0000313" key="3">
    <source>
        <dbReference type="EMBL" id="SIS88260.1"/>
    </source>
</evidence>
<dbReference type="PANTHER" id="PTHR30203:SF32">
    <property type="entry name" value="CATION EFFLUX SYSTEM PROTEIN CUSC"/>
    <property type="match status" value="1"/>
</dbReference>
<keyword evidence="2" id="KW-0732">Signal</keyword>
<keyword evidence="2" id="KW-0812">Transmembrane</keyword>
<feature type="signal peptide" evidence="2">
    <location>
        <begin position="1"/>
        <end position="22"/>
    </location>
</feature>
<dbReference type="OrthoDB" id="9783100at2"/>
<gene>
    <name evidence="3" type="ORF">SAMN05421779_104274</name>
</gene>
<dbReference type="AlphaFoldDB" id="A0A1N7MQC7"/>
<dbReference type="InterPro" id="IPR003423">
    <property type="entry name" value="OMP_efflux"/>
</dbReference>
<keyword evidence="2" id="KW-0449">Lipoprotein</keyword>
<proteinExistence type="inferred from homology"/>